<organism evidence="1 2">
    <name type="scientific">Lactuca virosa</name>
    <dbReference type="NCBI Taxonomy" id="75947"/>
    <lineage>
        <taxon>Eukaryota</taxon>
        <taxon>Viridiplantae</taxon>
        <taxon>Streptophyta</taxon>
        <taxon>Embryophyta</taxon>
        <taxon>Tracheophyta</taxon>
        <taxon>Spermatophyta</taxon>
        <taxon>Magnoliopsida</taxon>
        <taxon>eudicotyledons</taxon>
        <taxon>Gunneridae</taxon>
        <taxon>Pentapetalae</taxon>
        <taxon>asterids</taxon>
        <taxon>campanulids</taxon>
        <taxon>Asterales</taxon>
        <taxon>Asteraceae</taxon>
        <taxon>Cichorioideae</taxon>
        <taxon>Cichorieae</taxon>
        <taxon>Lactucinae</taxon>
        <taxon>Lactuca</taxon>
    </lineage>
</organism>
<proteinExistence type="predicted"/>
<protein>
    <submittedName>
        <fullName evidence="1">Uncharacterized protein</fullName>
    </submittedName>
</protein>
<gene>
    <name evidence="1" type="ORF">LVIROSA_LOCUS20357</name>
</gene>
<comment type="caution">
    <text evidence="1">The sequence shown here is derived from an EMBL/GenBank/DDBJ whole genome shotgun (WGS) entry which is preliminary data.</text>
</comment>
<dbReference type="EMBL" id="CAKMRJ010003334">
    <property type="protein sequence ID" value="CAH1433787.1"/>
    <property type="molecule type" value="Genomic_DNA"/>
</dbReference>
<dbReference type="Proteomes" id="UP001157418">
    <property type="component" value="Unassembled WGS sequence"/>
</dbReference>
<evidence type="ECO:0000313" key="1">
    <source>
        <dbReference type="EMBL" id="CAH1433787.1"/>
    </source>
</evidence>
<reference evidence="1 2" key="1">
    <citation type="submission" date="2022-01" db="EMBL/GenBank/DDBJ databases">
        <authorList>
            <person name="Xiong W."/>
            <person name="Schranz E."/>
        </authorList>
    </citation>
    <scope>NUCLEOTIDE SEQUENCE [LARGE SCALE GENOMIC DNA]</scope>
</reference>
<evidence type="ECO:0000313" key="2">
    <source>
        <dbReference type="Proteomes" id="UP001157418"/>
    </source>
</evidence>
<name>A0AAU9N6W5_9ASTR</name>
<dbReference type="AlphaFoldDB" id="A0AAU9N6W5"/>
<accession>A0AAU9N6W5</accession>
<sequence length="120" mass="13982">MMLFHQARVETFISQSKLLSEENKKVVKESVMTLESALQEVKILKTLILNDNFVHNVHLTSLIDTLVDHYDTEVHLIEDIQRKEVKINSLKKKVTYLKCELVKTEDELLFVQGRCNILKS</sequence>
<keyword evidence="2" id="KW-1185">Reference proteome</keyword>